<proteinExistence type="predicted"/>
<keyword evidence="4" id="KW-1185">Reference proteome</keyword>
<gene>
    <name evidence="3" type="ORF">CEXT_716431</name>
</gene>
<feature type="region of interest" description="Disordered" evidence="2">
    <location>
        <begin position="182"/>
        <end position="208"/>
    </location>
</feature>
<dbReference type="EMBL" id="BPLR01010176">
    <property type="protein sequence ID" value="GIY37502.1"/>
    <property type="molecule type" value="Genomic_DNA"/>
</dbReference>
<evidence type="ECO:0000313" key="4">
    <source>
        <dbReference type="Proteomes" id="UP001054945"/>
    </source>
</evidence>
<dbReference type="Gene3D" id="3.30.70.1230">
    <property type="entry name" value="Nucleotide cyclase"/>
    <property type="match status" value="1"/>
</dbReference>
<name>A0AAV4SY79_CAEEX</name>
<organism evidence="3 4">
    <name type="scientific">Caerostris extrusa</name>
    <name type="common">Bark spider</name>
    <name type="synonym">Caerostris bankana</name>
    <dbReference type="NCBI Taxonomy" id="172846"/>
    <lineage>
        <taxon>Eukaryota</taxon>
        <taxon>Metazoa</taxon>
        <taxon>Ecdysozoa</taxon>
        <taxon>Arthropoda</taxon>
        <taxon>Chelicerata</taxon>
        <taxon>Arachnida</taxon>
        <taxon>Araneae</taxon>
        <taxon>Araneomorphae</taxon>
        <taxon>Entelegynae</taxon>
        <taxon>Araneoidea</taxon>
        <taxon>Araneidae</taxon>
        <taxon>Caerostris</taxon>
    </lineage>
</organism>
<accession>A0AAV4SY79</accession>
<evidence type="ECO:0000313" key="3">
    <source>
        <dbReference type="EMBL" id="GIY37502.1"/>
    </source>
</evidence>
<dbReference type="InterPro" id="IPR029787">
    <property type="entry name" value="Nucleotide_cyclase"/>
</dbReference>
<dbReference type="Proteomes" id="UP001054945">
    <property type="component" value="Unassembled WGS sequence"/>
</dbReference>
<reference evidence="3 4" key="1">
    <citation type="submission" date="2021-06" db="EMBL/GenBank/DDBJ databases">
        <title>Caerostris extrusa draft genome.</title>
        <authorList>
            <person name="Kono N."/>
            <person name="Arakawa K."/>
        </authorList>
    </citation>
    <scope>NUCLEOTIDE SEQUENCE [LARGE SCALE GENOMIC DNA]</scope>
</reference>
<keyword evidence="1" id="KW-0456">Lyase</keyword>
<comment type="caution">
    <text evidence="3">The sequence shown here is derived from an EMBL/GenBank/DDBJ whole genome shotgun (WGS) entry which is preliminary data.</text>
</comment>
<evidence type="ECO:0000256" key="2">
    <source>
        <dbReference type="SAM" id="MobiDB-lite"/>
    </source>
</evidence>
<evidence type="ECO:0000256" key="1">
    <source>
        <dbReference type="ARBA" id="ARBA00023239"/>
    </source>
</evidence>
<dbReference type="AlphaFoldDB" id="A0AAV4SY79"/>
<protein>
    <submittedName>
        <fullName evidence="3">Uncharacterized protein</fullName>
    </submittedName>
</protein>
<sequence>MVIGTVIIIISAKKLPILANIGIKAAGGDIVMVEDGFIQCIWLARQEEMEELAPKILNAALYIQKKYGSTETKFGRNLKNRLGKFLDYLFHLLREFDCFFVGQKMIFYVLVGKTVRESFHASSLCGSREVIVSREIWKAIGEKEAYKYQTLPDEFVTVYLRLLSTFVQKKLSSDPNKQCQGEIPMTPLTSPSIEGKRGMTDLFSGLRT</sequence>
<dbReference type="GO" id="GO:0016829">
    <property type="term" value="F:lyase activity"/>
    <property type="evidence" value="ECO:0007669"/>
    <property type="project" value="UniProtKB-KW"/>
</dbReference>